<feature type="domain" description="BON" evidence="3">
    <location>
        <begin position="51"/>
        <end position="120"/>
    </location>
</feature>
<evidence type="ECO:0000256" key="1">
    <source>
        <dbReference type="ARBA" id="ARBA00022729"/>
    </source>
</evidence>
<dbReference type="Pfam" id="PF04972">
    <property type="entry name" value="BON"/>
    <property type="match status" value="2"/>
</dbReference>
<dbReference type="InterPro" id="IPR014004">
    <property type="entry name" value="Transpt-assoc_nodulatn_dom_bac"/>
</dbReference>
<organism evidence="4 5">
    <name type="scientific">Alteromonas aquimaris</name>
    <dbReference type="NCBI Taxonomy" id="2998417"/>
    <lineage>
        <taxon>Bacteria</taxon>
        <taxon>Pseudomonadati</taxon>
        <taxon>Pseudomonadota</taxon>
        <taxon>Gammaproteobacteria</taxon>
        <taxon>Alteromonadales</taxon>
        <taxon>Alteromonadaceae</taxon>
        <taxon>Alteromonas/Salinimonas group</taxon>
        <taxon>Alteromonas</taxon>
    </lineage>
</organism>
<proteinExistence type="predicted"/>
<evidence type="ECO:0000259" key="3">
    <source>
        <dbReference type="PROSITE" id="PS50914"/>
    </source>
</evidence>
<dbReference type="PANTHER" id="PTHR34606">
    <property type="entry name" value="BON DOMAIN-CONTAINING PROTEIN"/>
    <property type="match status" value="1"/>
</dbReference>
<evidence type="ECO:0000256" key="2">
    <source>
        <dbReference type="SAM" id="SignalP"/>
    </source>
</evidence>
<feature type="chain" id="PRO_5045839729" evidence="2">
    <location>
        <begin position="27"/>
        <end position="196"/>
    </location>
</feature>
<name>A0ABT3P2J0_9ALTE</name>
<dbReference type="Proteomes" id="UP001142810">
    <property type="component" value="Unassembled WGS sequence"/>
</dbReference>
<reference evidence="4" key="1">
    <citation type="submission" date="2022-11" db="EMBL/GenBank/DDBJ databases">
        <title>Alteromonas sp. nov., isolated from sea water of the Qingdao.</title>
        <authorList>
            <person name="Wang Q."/>
        </authorList>
    </citation>
    <scope>NUCLEOTIDE SEQUENCE</scope>
    <source>
        <strain evidence="4">ASW11-7</strain>
    </source>
</reference>
<feature type="domain" description="BON" evidence="3">
    <location>
        <begin position="129"/>
        <end position="196"/>
    </location>
</feature>
<protein>
    <submittedName>
        <fullName evidence="4">BON domain-containing protein</fullName>
    </submittedName>
</protein>
<feature type="signal peptide" evidence="2">
    <location>
        <begin position="1"/>
        <end position="26"/>
    </location>
</feature>
<gene>
    <name evidence="4" type="ORF">OPS25_00525</name>
</gene>
<evidence type="ECO:0000313" key="5">
    <source>
        <dbReference type="Proteomes" id="UP001142810"/>
    </source>
</evidence>
<dbReference type="InterPro" id="IPR007055">
    <property type="entry name" value="BON_dom"/>
</dbReference>
<dbReference type="PANTHER" id="PTHR34606:SF4">
    <property type="entry name" value="OUTER MEMBRANE LIPOPROTEIN DOLP"/>
    <property type="match status" value="1"/>
</dbReference>
<comment type="caution">
    <text evidence="4">The sequence shown here is derived from an EMBL/GenBank/DDBJ whole genome shotgun (WGS) entry which is preliminary data.</text>
</comment>
<dbReference type="RefSeq" id="WP_265615687.1">
    <property type="nucleotide sequence ID" value="NZ_JAPFRD010000002.1"/>
</dbReference>
<keyword evidence="5" id="KW-1185">Reference proteome</keyword>
<sequence>MIKQGVKQIAAVCVATLVIASSQGCAVVAVGAAGVAAKVATDRRTVGTQLDDQTSEGKVAYNWSQNDSLKELANLQVDVYNGVALLTGQAPSAALIQEALKAAQNVESLNKIHNQIRVGEPIAATTQANDIWLASKVRTKLLTDDRIPALQVKVVVQDSEVFLLGRVNNQEATSAVEVARNVTGVARVVRAFQIIQ</sequence>
<dbReference type="PROSITE" id="PS50914">
    <property type="entry name" value="BON"/>
    <property type="match status" value="2"/>
</dbReference>
<dbReference type="Gene3D" id="3.40.1520.20">
    <property type="match status" value="1"/>
</dbReference>
<evidence type="ECO:0000313" key="4">
    <source>
        <dbReference type="EMBL" id="MCW8106985.1"/>
    </source>
</evidence>
<keyword evidence="1 2" id="KW-0732">Signal</keyword>
<dbReference type="EMBL" id="JAPFRD010000002">
    <property type="protein sequence ID" value="MCW8106985.1"/>
    <property type="molecule type" value="Genomic_DNA"/>
</dbReference>
<dbReference type="SMART" id="SM00749">
    <property type="entry name" value="BON"/>
    <property type="match status" value="2"/>
</dbReference>
<accession>A0ABT3P2J0</accession>
<dbReference type="PROSITE" id="PS51257">
    <property type="entry name" value="PROKAR_LIPOPROTEIN"/>
    <property type="match status" value="1"/>
</dbReference>
<dbReference type="InterPro" id="IPR051686">
    <property type="entry name" value="Lipoprotein_DolP"/>
</dbReference>